<reference evidence="3" key="1">
    <citation type="submission" date="2022-05" db="EMBL/GenBank/DDBJ databases">
        <authorList>
            <person name="Park J.-S."/>
        </authorList>
    </citation>
    <scope>NUCLEOTIDE SEQUENCE</scope>
    <source>
        <strain evidence="3">2012CJ34-3</strain>
    </source>
</reference>
<dbReference type="Gene3D" id="3.40.50.1980">
    <property type="entry name" value="Nitrogenase molybdenum iron protein domain"/>
    <property type="match status" value="2"/>
</dbReference>
<feature type="domain" description="Fe/B12 periplasmic-binding" evidence="2">
    <location>
        <begin position="21"/>
        <end position="269"/>
    </location>
</feature>
<gene>
    <name evidence="3" type="ORF">M3P09_06085</name>
</gene>
<dbReference type="RefSeq" id="WP_249972421.1">
    <property type="nucleotide sequence ID" value="NZ_JAMFLZ010000002.1"/>
</dbReference>
<comment type="caution">
    <text evidence="3">The sequence shown here is derived from an EMBL/GenBank/DDBJ whole genome shotgun (WGS) entry which is preliminary data.</text>
</comment>
<organism evidence="3 4">
    <name type="scientific">Jejuia spongiicola</name>
    <dbReference type="NCBI Taxonomy" id="2942207"/>
    <lineage>
        <taxon>Bacteria</taxon>
        <taxon>Pseudomonadati</taxon>
        <taxon>Bacteroidota</taxon>
        <taxon>Flavobacteriia</taxon>
        <taxon>Flavobacteriales</taxon>
        <taxon>Flavobacteriaceae</taxon>
        <taxon>Jejuia</taxon>
    </lineage>
</organism>
<protein>
    <submittedName>
        <fullName evidence="3">Helical backbone metal receptor</fullName>
    </submittedName>
</protein>
<dbReference type="NCBIfam" id="NF038402">
    <property type="entry name" value="TroA_like"/>
    <property type="match status" value="1"/>
</dbReference>
<dbReference type="SUPFAM" id="SSF53807">
    <property type="entry name" value="Helical backbone' metal receptor"/>
    <property type="match status" value="1"/>
</dbReference>
<keyword evidence="1" id="KW-0732">Signal</keyword>
<evidence type="ECO:0000313" key="3">
    <source>
        <dbReference type="EMBL" id="MCL6294554.1"/>
    </source>
</evidence>
<dbReference type="Proteomes" id="UP001165381">
    <property type="component" value="Unassembled WGS sequence"/>
</dbReference>
<dbReference type="PROSITE" id="PS50983">
    <property type="entry name" value="FE_B12_PBP"/>
    <property type="match status" value="1"/>
</dbReference>
<dbReference type="InterPro" id="IPR002491">
    <property type="entry name" value="ABC_transptr_periplasmic_BD"/>
</dbReference>
<dbReference type="Pfam" id="PF01497">
    <property type="entry name" value="Peripla_BP_2"/>
    <property type="match status" value="1"/>
</dbReference>
<dbReference type="EMBL" id="JAMFLZ010000002">
    <property type="protein sequence ID" value="MCL6294554.1"/>
    <property type="molecule type" value="Genomic_DNA"/>
</dbReference>
<sequence>MAIQIQDQLNRVLHFKSLPKRIVSLVPSQTELLVDIGLENNIVGITKFCVHPIHLKKEKQIVGGTKQIHIDKIVSLKPDIILCNKEENTKEIVEACKQVCNVHVSDIFNIEDSLELINQYGKIFNKKKEAIKIVTKINEEISGFKAFILKKPTLKVAYFIWRKPWMVAANDTFINYVLNLNKLENVYTTKKRYPEIELINVPINKSVDVILLSSEPFPFKNSHKRELQEFYPNATIELVDGEMFSWYGSRLTKAFAYFKMLRLNLQNNAL</sequence>
<dbReference type="InterPro" id="IPR050902">
    <property type="entry name" value="ABC_Transporter_SBP"/>
</dbReference>
<keyword evidence="3" id="KW-0675">Receptor</keyword>
<dbReference type="PANTHER" id="PTHR30535">
    <property type="entry name" value="VITAMIN B12-BINDING PROTEIN"/>
    <property type="match status" value="1"/>
</dbReference>
<accession>A0ABT0QC41</accession>
<dbReference type="PANTHER" id="PTHR30535:SF34">
    <property type="entry name" value="MOLYBDATE-BINDING PROTEIN MOLA"/>
    <property type="match status" value="1"/>
</dbReference>
<evidence type="ECO:0000256" key="1">
    <source>
        <dbReference type="ARBA" id="ARBA00022729"/>
    </source>
</evidence>
<evidence type="ECO:0000259" key="2">
    <source>
        <dbReference type="PROSITE" id="PS50983"/>
    </source>
</evidence>
<keyword evidence="4" id="KW-1185">Reference proteome</keyword>
<name>A0ABT0QC41_9FLAO</name>
<dbReference type="InterPro" id="IPR054828">
    <property type="entry name" value="Vit_B12_bind_prot"/>
</dbReference>
<proteinExistence type="predicted"/>
<evidence type="ECO:0000313" key="4">
    <source>
        <dbReference type="Proteomes" id="UP001165381"/>
    </source>
</evidence>